<sequence length="300" mass="32918">MKLLLIGKIFFTICTLAFLSPALAWAQKETLGVSAVKPTPALMQGVERAGKRVEMDRVLQSLDGQLTDSIHATRKFQVVGRSDLSEILKEQEFANSGNVDSNDKSAALQSKLAGAKYLLVTTVDDFQDYTETATFKSTGRSAIKRVVRLSCVGKIYDSTTGKLLESTNFQMSNKDISENRTYSTREGMVGEDLLVTIARKMAGKIANRVADVIFPPRVLSKRDKQVTINRGDGADVAVGQIWNVFAVGEELIDPDTKESLGREEVLIGKVKIISILPKTSTAEILEDFGINKDTLLRKAQ</sequence>
<dbReference type="Proteomes" id="UP000319783">
    <property type="component" value="Unassembled WGS sequence"/>
</dbReference>
<evidence type="ECO:0000313" key="2">
    <source>
        <dbReference type="EMBL" id="TLD43117.1"/>
    </source>
</evidence>
<feature type="signal peptide" evidence="1">
    <location>
        <begin position="1"/>
        <end position="26"/>
    </location>
</feature>
<reference evidence="2 3" key="1">
    <citation type="submission" date="2019-04" db="EMBL/GenBank/DDBJ databases">
        <title>Genome of a novel bacterium Candidatus Jettenia ecosi reconstructed from metagenome of an anammox bioreactor.</title>
        <authorList>
            <person name="Mardanov A.V."/>
            <person name="Beletsky A.V."/>
            <person name="Ravin N.V."/>
            <person name="Botchkova E.A."/>
            <person name="Litti Y.V."/>
            <person name="Nozhevnikova A.N."/>
        </authorList>
    </citation>
    <scope>NUCLEOTIDE SEQUENCE [LARGE SCALE GENOMIC DNA]</scope>
    <source>
        <strain evidence="2">J2</strain>
    </source>
</reference>
<gene>
    <name evidence="2" type="ORF">JETT_0552</name>
</gene>
<organism evidence="2 3">
    <name type="scientific">Candidatus Jettenia ecosi</name>
    <dbReference type="NCBI Taxonomy" id="2494326"/>
    <lineage>
        <taxon>Bacteria</taxon>
        <taxon>Pseudomonadati</taxon>
        <taxon>Planctomycetota</taxon>
        <taxon>Candidatus Brocadiia</taxon>
        <taxon>Candidatus Brocadiales</taxon>
        <taxon>Candidatus Brocadiaceae</taxon>
        <taxon>Candidatus Jettenia</taxon>
    </lineage>
</organism>
<accession>A0A533QED3</accession>
<evidence type="ECO:0000256" key="1">
    <source>
        <dbReference type="SAM" id="SignalP"/>
    </source>
</evidence>
<feature type="chain" id="PRO_5022084821" evidence="1">
    <location>
        <begin position="27"/>
        <end position="300"/>
    </location>
</feature>
<dbReference type="InterPro" id="IPR005534">
    <property type="entry name" value="Curli_assmbl/transp-comp_CsgG"/>
</dbReference>
<name>A0A533QED3_9BACT</name>
<dbReference type="GO" id="GO:0030288">
    <property type="term" value="C:outer membrane-bounded periplasmic space"/>
    <property type="evidence" value="ECO:0007669"/>
    <property type="project" value="InterPro"/>
</dbReference>
<dbReference type="EMBL" id="SULG01000007">
    <property type="protein sequence ID" value="TLD43117.1"/>
    <property type="molecule type" value="Genomic_DNA"/>
</dbReference>
<dbReference type="Gene3D" id="3.40.50.10610">
    <property type="entry name" value="ABC-type transport auxiliary lipoprotein component"/>
    <property type="match status" value="1"/>
</dbReference>
<protein>
    <submittedName>
        <fullName evidence="2">Putative periplasmic protein</fullName>
    </submittedName>
</protein>
<proteinExistence type="predicted"/>
<keyword evidence="1" id="KW-0732">Signal</keyword>
<dbReference type="Pfam" id="PF03783">
    <property type="entry name" value="CsgG"/>
    <property type="match status" value="1"/>
</dbReference>
<comment type="caution">
    <text evidence="2">The sequence shown here is derived from an EMBL/GenBank/DDBJ whole genome shotgun (WGS) entry which is preliminary data.</text>
</comment>
<dbReference type="AlphaFoldDB" id="A0A533QED3"/>
<evidence type="ECO:0000313" key="3">
    <source>
        <dbReference type="Proteomes" id="UP000319783"/>
    </source>
</evidence>